<feature type="region of interest" description="Disordered" evidence="4">
    <location>
        <begin position="312"/>
        <end position="353"/>
    </location>
</feature>
<evidence type="ECO:0000256" key="1">
    <source>
        <dbReference type="ARBA" id="ARBA00022491"/>
    </source>
</evidence>
<reference evidence="5" key="1">
    <citation type="submission" date="2020-10" db="EMBL/GenBank/DDBJ databases">
        <authorList>
            <person name="Han B."/>
            <person name="Lu T."/>
            <person name="Zhao Q."/>
            <person name="Huang X."/>
            <person name="Zhao Y."/>
        </authorList>
    </citation>
    <scope>NUCLEOTIDE SEQUENCE</scope>
</reference>
<comment type="caution">
    <text evidence="5">The sequence shown here is derived from an EMBL/GenBank/DDBJ whole genome shotgun (WGS) entry which is preliminary data.</text>
</comment>
<keyword evidence="2" id="KW-0805">Transcription regulation</keyword>
<dbReference type="AlphaFoldDB" id="A0A811RPI1"/>
<gene>
    <name evidence="5" type="ORF">NCGR_LOCUS54955</name>
</gene>
<evidence type="ECO:0000313" key="5">
    <source>
        <dbReference type="EMBL" id="CAD6271669.1"/>
    </source>
</evidence>
<sequence>MATKPYLLGGDTHATSLAAFDSGVGIFKSSALETAADSALVPPELGAPAVARPRLRRDSSGSGKKKQQQQEAGSGVVGVKKPPQRGLGVAELERLRCGGDPLLELSAFVGDAAAGAQGQGHPLLHCHHHRHDLQMPASAFGAAAGARYCSQLLAPAPPPGPVCVLHPPVAPEQQYFRDRWSRMGGFSMAGGGADHQSPSQSQLLPATLAPEHPSSQSTIWRPAVSSSSCLHTGHRCDICSRRIRALTENGGPLAPTPPDYSIYNLATAMATARQGDAFLARERKQGPAEAEAPAKKDVREIEFFPAASAYHTGKSGRISVPNPNESELTAPFSSPYGAAASHTAPQLDLSLRL</sequence>
<dbReference type="GO" id="GO:0003700">
    <property type="term" value="F:DNA-binding transcription factor activity"/>
    <property type="evidence" value="ECO:0007669"/>
    <property type="project" value="InterPro"/>
</dbReference>
<dbReference type="PANTHER" id="PTHR33388">
    <property type="entry name" value="OS01G0212500 PROTEIN"/>
    <property type="match status" value="1"/>
</dbReference>
<evidence type="ECO:0000313" key="6">
    <source>
        <dbReference type="Proteomes" id="UP000604825"/>
    </source>
</evidence>
<proteinExistence type="predicted"/>
<accession>A0A811RPI1</accession>
<dbReference type="InterPro" id="IPR040356">
    <property type="entry name" value="SPEAR"/>
</dbReference>
<organism evidence="5 6">
    <name type="scientific">Miscanthus lutarioriparius</name>
    <dbReference type="NCBI Taxonomy" id="422564"/>
    <lineage>
        <taxon>Eukaryota</taxon>
        <taxon>Viridiplantae</taxon>
        <taxon>Streptophyta</taxon>
        <taxon>Embryophyta</taxon>
        <taxon>Tracheophyta</taxon>
        <taxon>Spermatophyta</taxon>
        <taxon>Magnoliopsida</taxon>
        <taxon>Liliopsida</taxon>
        <taxon>Poales</taxon>
        <taxon>Poaceae</taxon>
        <taxon>PACMAD clade</taxon>
        <taxon>Panicoideae</taxon>
        <taxon>Andropogonodae</taxon>
        <taxon>Andropogoneae</taxon>
        <taxon>Saccharinae</taxon>
        <taxon>Miscanthus</taxon>
    </lineage>
</organism>
<evidence type="ECO:0000256" key="2">
    <source>
        <dbReference type="ARBA" id="ARBA00023015"/>
    </source>
</evidence>
<dbReference type="EMBL" id="CAJGYO010000016">
    <property type="protein sequence ID" value="CAD6271669.1"/>
    <property type="molecule type" value="Genomic_DNA"/>
</dbReference>
<evidence type="ECO:0000256" key="4">
    <source>
        <dbReference type="SAM" id="MobiDB-lite"/>
    </source>
</evidence>
<evidence type="ECO:0000256" key="3">
    <source>
        <dbReference type="ARBA" id="ARBA00023163"/>
    </source>
</evidence>
<feature type="region of interest" description="Disordered" evidence="4">
    <location>
        <begin position="37"/>
        <end position="83"/>
    </location>
</feature>
<keyword evidence="3" id="KW-0804">Transcription</keyword>
<keyword evidence="1" id="KW-0678">Repressor</keyword>
<dbReference type="PANTHER" id="PTHR33388:SF2">
    <property type="entry name" value="PROTEIN SPOROCYTELESS"/>
    <property type="match status" value="1"/>
</dbReference>
<dbReference type="Proteomes" id="UP000604825">
    <property type="component" value="Unassembled WGS sequence"/>
</dbReference>
<protein>
    <submittedName>
        <fullName evidence="5">Uncharacterized protein</fullName>
    </submittedName>
</protein>
<keyword evidence="6" id="KW-1185">Reference proteome</keyword>
<name>A0A811RPI1_9POAL</name>
<dbReference type="OrthoDB" id="690305at2759"/>